<keyword evidence="3 6" id="KW-0949">S-adenosyl-L-methionine</keyword>
<evidence type="ECO:0000256" key="1">
    <source>
        <dbReference type="ARBA" id="ARBA00022654"/>
    </source>
</evidence>
<proteinExistence type="inferred from homology"/>
<evidence type="ECO:0000256" key="2">
    <source>
        <dbReference type="ARBA" id="ARBA00022679"/>
    </source>
</evidence>
<evidence type="ECO:0000256" key="4">
    <source>
        <dbReference type="ARBA" id="ARBA00022929"/>
    </source>
</evidence>
<evidence type="ECO:0000256" key="5">
    <source>
        <dbReference type="PROSITE-ProRule" id="PRU00533"/>
    </source>
</evidence>
<dbReference type="OrthoDB" id="6169313at2"/>
<protein>
    <recommendedName>
        <fullName evidence="6">Acyl-homoserine-lactone synthase</fullName>
        <ecNumber evidence="6">2.3.1.184</ecNumber>
    </recommendedName>
    <alternativeName>
        <fullName evidence="6">Autoinducer synthesis protein</fullName>
    </alternativeName>
</protein>
<sequence>METAIITWKTIHEHGDLWWQHHCLRKALFVDEMKWQIPHTDQVEWDQYDTGATTYVVSHQNGRALAASRLIPCSFNSCDWSYMIRDASLGKLPGIPTEICDSPPTDSDTLEATRFTVDPLLAPEERNAVLTHNALALASHARATGVQRLIALMPPAYIRWLTGIGLPSRRYGPTLRTPEGNRICAIEMPISYATIAKQSA</sequence>
<dbReference type="PANTHER" id="PTHR39322:SF1">
    <property type="entry name" value="ISOVALERYL-HOMOSERINE LACTONE SYNTHASE"/>
    <property type="match status" value="1"/>
</dbReference>
<keyword evidence="1 5" id="KW-0673">Quorum sensing</keyword>
<dbReference type="PRINTS" id="PR01549">
    <property type="entry name" value="AUTOINDCRSYN"/>
</dbReference>
<keyword evidence="4 5" id="KW-0071">Autoinducer synthesis</keyword>
<evidence type="ECO:0000256" key="6">
    <source>
        <dbReference type="RuleBase" id="RU361135"/>
    </source>
</evidence>
<dbReference type="EC" id="2.3.1.184" evidence="6"/>
<comment type="catalytic activity">
    <reaction evidence="6">
        <text>a fatty acyl-[ACP] + S-adenosyl-L-methionine = an N-acyl-L-homoserine lactone + S-methyl-5'-thioadenosine + holo-[ACP] + H(+)</text>
        <dbReference type="Rhea" id="RHEA:10096"/>
        <dbReference type="Rhea" id="RHEA-COMP:9685"/>
        <dbReference type="Rhea" id="RHEA-COMP:14125"/>
        <dbReference type="ChEBI" id="CHEBI:15378"/>
        <dbReference type="ChEBI" id="CHEBI:17509"/>
        <dbReference type="ChEBI" id="CHEBI:55474"/>
        <dbReference type="ChEBI" id="CHEBI:59789"/>
        <dbReference type="ChEBI" id="CHEBI:64479"/>
        <dbReference type="ChEBI" id="CHEBI:138651"/>
        <dbReference type="EC" id="2.3.1.184"/>
    </reaction>
</comment>
<evidence type="ECO:0000256" key="3">
    <source>
        <dbReference type="ARBA" id="ARBA00022691"/>
    </source>
</evidence>
<evidence type="ECO:0000313" key="7">
    <source>
        <dbReference type="EMBL" id="SMX27265.1"/>
    </source>
</evidence>
<dbReference type="GO" id="GO:0061579">
    <property type="term" value="F:N-acyl homoserine lactone synthase activity"/>
    <property type="evidence" value="ECO:0007669"/>
    <property type="project" value="UniProtKB-UniRule"/>
</dbReference>
<comment type="similarity">
    <text evidence="5 6">Belongs to the autoinducer synthase family.</text>
</comment>
<keyword evidence="2 6" id="KW-0808">Transferase</keyword>
<dbReference type="GO" id="GO:0007165">
    <property type="term" value="P:signal transduction"/>
    <property type="evidence" value="ECO:0007669"/>
    <property type="project" value="TreeGrafter"/>
</dbReference>
<gene>
    <name evidence="7" type="ORF">TRP8649_01368</name>
</gene>
<dbReference type="RefSeq" id="WP_099243433.1">
    <property type="nucleotide sequence ID" value="NZ_FXXP01000001.1"/>
</dbReference>
<keyword evidence="8" id="KW-1185">Reference proteome</keyword>
<dbReference type="PANTHER" id="PTHR39322">
    <property type="entry name" value="ACYL-HOMOSERINE-LACTONE SYNTHASE"/>
    <property type="match status" value="1"/>
</dbReference>
<dbReference type="Proteomes" id="UP000225972">
    <property type="component" value="Unassembled WGS sequence"/>
</dbReference>
<dbReference type="EMBL" id="FXXP01000001">
    <property type="protein sequence ID" value="SMX27265.1"/>
    <property type="molecule type" value="Genomic_DNA"/>
</dbReference>
<organism evidence="7 8">
    <name type="scientific">Pelagimonas phthalicica</name>
    <dbReference type="NCBI Taxonomy" id="1037362"/>
    <lineage>
        <taxon>Bacteria</taxon>
        <taxon>Pseudomonadati</taxon>
        <taxon>Pseudomonadota</taxon>
        <taxon>Alphaproteobacteria</taxon>
        <taxon>Rhodobacterales</taxon>
        <taxon>Roseobacteraceae</taxon>
        <taxon>Pelagimonas</taxon>
    </lineage>
</organism>
<dbReference type="Gene3D" id="3.40.630.30">
    <property type="match status" value="1"/>
</dbReference>
<dbReference type="Pfam" id="PF00765">
    <property type="entry name" value="Autoind_synth"/>
    <property type="match status" value="1"/>
</dbReference>
<accession>A0A238JA52</accession>
<evidence type="ECO:0000313" key="8">
    <source>
        <dbReference type="Proteomes" id="UP000225972"/>
    </source>
</evidence>
<name>A0A238JA52_9RHOB</name>
<dbReference type="PROSITE" id="PS51187">
    <property type="entry name" value="AUTOINDUCER_SYNTH_2"/>
    <property type="match status" value="1"/>
</dbReference>
<dbReference type="SUPFAM" id="SSF55729">
    <property type="entry name" value="Acyl-CoA N-acyltransferases (Nat)"/>
    <property type="match status" value="1"/>
</dbReference>
<dbReference type="InterPro" id="IPR016181">
    <property type="entry name" value="Acyl_CoA_acyltransferase"/>
</dbReference>
<dbReference type="InterPro" id="IPR001690">
    <property type="entry name" value="Autoind_synthase"/>
</dbReference>
<dbReference type="AlphaFoldDB" id="A0A238JA52"/>
<dbReference type="GO" id="GO:0009372">
    <property type="term" value="P:quorum sensing"/>
    <property type="evidence" value="ECO:0007669"/>
    <property type="project" value="UniProtKB-UniRule"/>
</dbReference>
<reference evidence="8" key="1">
    <citation type="submission" date="2017-05" db="EMBL/GenBank/DDBJ databases">
        <authorList>
            <person name="Rodrigo-Torres L."/>
            <person name="Arahal R. D."/>
            <person name="Lucena T."/>
        </authorList>
    </citation>
    <scope>NUCLEOTIDE SEQUENCE [LARGE SCALE GENOMIC DNA]</scope>
    <source>
        <strain evidence="8">CECT 8649</strain>
    </source>
</reference>